<reference evidence="8" key="1">
    <citation type="submission" date="2022-11" db="UniProtKB">
        <authorList>
            <consortium name="WormBaseParasite"/>
        </authorList>
    </citation>
    <scope>IDENTIFICATION</scope>
</reference>
<evidence type="ECO:0000256" key="1">
    <source>
        <dbReference type="ARBA" id="ARBA00004127"/>
    </source>
</evidence>
<evidence type="ECO:0000259" key="6">
    <source>
        <dbReference type="Pfam" id="PF22954"/>
    </source>
</evidence>
<proteinExistence type="predicted"/>
<protein>
    <recommendedName>
        <fullName evidence="6">DUF7027 domain-containing protein</fullName>
    </recommendedName>
</protein>
<keyword evidence="2 5" id="KW-0812">Transmembrane</keyword>
<dbReference type="GO" id="GO:0005765">
    <property type="term" value="C:lysosomal membrane"/>
    <property type="evidence" value="ECO:0007669"/>
    <property type="project" value="TreeGrafter"/>
</dbReference>
<evidence type="ECO:0000313" key="7">
    <source>
        <dbReference type="Proteomes" id="UP000887566"/>
    </source>
</evidence>
<dbReference type="Pfam" id="PF22954">
    <property type="entry name" value="DUF7027"/>
    <property type="match status" value="1"/>
</dbReference>
<feature type="transmembrane region" description="Helical" evidence="5">
    <location>
        <begin position="86"/>
        <end position="105"/>
    </location>
</feature>
<evidence type="ECO:0000256" key="2">
    <source>
        <dbReference type="ARBA" id="ARBA00022692"/>
    </source>
</evidence>
<accession>A0A914XB25</accession>
<keyword evidence="7" id="KW-1185">Reference proteome</keyword>
<dbReference type="Proteomes" id="UP000887566">
    <property type="component" value="Unplaced"/>
</dbReference>
<name>A0A914XB25_9BILA</name>
<evidence type="ECO:0000256" key="4">
    <source>
        <dbReference type="ARBA" id="ARBA00023136"/>
    </source>
</evidence>
<evidence type="ECO:0000256" key="3">
    <source>
        <dbReference type="ARBA" id="ARBA00022989"/>
    </source>
</evidence>
<keyword evidence="4 5" id="KW-0472">Membrane</keyword>
<sequence length="143" mass="16128">MAEEDRCLCNVVHVKTGTWIIAIVQIIFAVLNVGNSIQYLTHDHKDDGARYSQYINFAIMVLWLLFIILLMVALYQNKASLMIPHLVTTVIVFILLVVNGVMLIISGVGLANGIILIITVLVMFFLLHVEWRCYKYISAVGYA</sequence>
<dbReference type="PANTHER" id="PTHR12479:SF10">
    <property type="entry name" value="LYSOSOMAL-ASSOCIATED TRANSMEMBRANE PROTEIN"/>
    <property type="match status" value="1"/>
</dbReference>
<dbReference type="InterPro" id="IPR054291">
    <property type="entry name" value="DUF7027"/>
</dbReference>
<dbReference type="InterPro" id="IPR051115">
    <property type="entry name" value="LAPTM_transporter"/>
</dbReference>
<feature type="transmembrane region" description="Helical" evidence="5">
    <location>
        <begin position="111"/>
        <end position="129"/>
    </location>
</feature>
<feature type="transmembrane region" description="Helical" evidence="5">
    <location>
        <begin position="54"/>
        <end position="74"/>
    </location>
</feature>
<dbReference type="PANTHER" id="PTHR12479">
    <property type="entry name" value="LYSOSOMAL-ASSOCIATED TRANSMEMBRANE PROTEIN"/>
    <property type="match status" value="1"/>
</dbReference>
<organism evidence="7 8">
    <name type="scientific">Plectus sambesii</name>
    <dbReference type="NCBI Taxonomy" id="2011161"/>
    <lineage>
        <taxon>Eukaryota</taxon>
        <taxon>Metazoa</taxon>
        <taxon>Ecdysozoa</taxon>
        <taxon>Nematoda</taxon>
        <taxon>Chromadorea</taxon>
        <taxon>Plectida</taxon>
        <taxon>Plectina</taxon>
        <taxon>Plectoidea</taxon>
        <taxon>Plectidae</taxon>
        <taxon>Plectus</taxon>
    </lineage>
</organism>
<dbReference type="AlphaFoldDB" id="A0A914XB25"/>
<evidence type="ECO:0000313" key="8">
    <source>
        <dbReference type="WBParaSite" id="PSAMB.scaffold7195size8068.g29768.t1"/>
    </source>
</evidence>
<dbReference type="GO" id="GO:0012505">
    <property type="term" value="C:endomembrane system"/>
    <property type="evidence" value="ECO:0007669"/>
    <property type="project" value="UniProtKB-SubCell"/>
</dbReference>
<feature type="transmembrane region" description="Helical" evidence="5">
    <location>
        <begin position="12"/>
        <end position="34"/>
    </location>
</feature>
<keyword evidence="3 5" id="KW-1133">Transmembrane helix</keyword>
<dbReference type="WBParaSite" id="PSAMB.scaffold7195size8068.g29768.t1">
    <property type="protein sequence ID" value="PSAMB.scaffold7195size8068.g29768.t1"/>
    <property type="gene ID" value="PSAMB.scaffold7195size8068.g29768"/>
</dbReference>
<evidence type="ECO:0000256" key="5">
    <source>
        <dbReference type="SAM" id="Phobius"/>
    </source>
</evidence>
<feature type="domain" description="DUF7027" evidence="6">
    <location>
        <begin position="16"/>
        <end position="109"/>
    </location>
</feature>
<comment type="subcellular location">
    <subcellularLocation>
        <location evidence="1">Endomembrane system</location>
        <topology evidence="1">Multi-pass membrane protein</topology>
    </subcellularLocation>
</comment>